<feature type="transmembrane region" description="Helical" evidence="1">
    <location>
        <begin position="20"/>
        <end position="45"/>
    </location>
</feature>
<proteinExistence type="predicted"/>
<dbReference type="KEGG" id="naj:B1756_12985"/>
<dbReference type="OrthoDB" id="70322at2157"/>
<feature type="transmembrane region" description="Helical" evidence="1">
    <location>
        <begin position="52"/>
        <end position="72"/>
    </location>
</feature>
<accession>A0A2Z2I1U4</accession>
<dbReference type="Proteomes" id="UP000250088">
    <property type="component" value="Chromosome"/>
</dbReference>
<dbReference type="AlphaFoldDB" id="A0A2Z2I1U4"/>
<dbReference type="Pfam" id="PF06695">
    <property type="entry name" value="Sm_multidrug_ex"/>
    <property type="match status" value="1"/>
</dbReference>
<dbReference type="GeneID" id="32895008"/>
<evidence type="ECO:0000313" key="2">
    <source>
        <dbReference type="EMBL" id="ARS90548.1"/>
    </source>
</evidence>
<gene>
    <name evidence="2" type="ORF">B1756_12985</name>
</gene>
<feature type="transmembrane region" description="Helical" evidence="1">
    <location>
        <begin position="139"/>
        <end position="165"/>
    </location>
</feature>
<name>A0A2Z2I1U4_9EURY</name>
<evidence type="ECO:0000313" key="3">
    <source>
        <dbReference type="Proteomes" id="UP000250088"/>
    </source>
</evidence>
<protein>
    <submittedName>
        <fullName evidence="2">Small multi-drug export protein</fullName>
    </submittedName>
</protein>
<dbReference type="RefSeq" id="WP_086888920.1">
    <property type="nucleotide sequence ID" value="NZ_CP019893.1"/>
</dbReference>
<dbReference type="EMBL" id="CP019893">
    <property type="protein sequence ID" value="ARS90548.1"/>
    <property type="molecule type" value="Genomic_DNA"/>
</dbReference>
<keyword evidence="1" id="KW-1133">Transmembrane helix</keyword>
<keyword evidence="3" id="KW-1185">Reference proteome</keyword>
<keyword evidence="1" id="KW-0812">Transmembrane</keyword>
<organism evidence="2 3">
    <name type="scientific">Natrarchaeobaculum aegyptiacum</name>
    <dbReference type="NCBI Taxonomy" id="745377"/>
    <lineage>
        <taxon>Archaea</taxon>
        <taxon>Methanobacteriati</taxon>
        <taxon>Methanobacteriota</taxon>
        <taxon>Stenosarchaea group</taxon>
        <taxon>Halobacteria</taxon>
        <taxon>Halobacteriales</taxon>
        <taxon>Natrialbaceae</taxon>
        <taxon>Natrarchaeobaculum</taxon>
    </lineage>
</organism>
<feature type="transmembrane region" description="Helical" evidence="1">
    <location>
        <begin position="112"/>
        <end position="132"/>
    </location>
</feature>
<sequence length="168" mass="17525">MTLTPALVDVGSTLEGTSGVVQYLLVFVFAMIPLIEPFIVIPVAIGLGLDPVATGLAAFGGSVTAVTLIVLAHERVVTWWMRRRASPDDGADSSARYDRARRLWDRYGNAGLAFAGPLLAGLHLTALVGAVVGRDTRILLGWLTIGLGAWTGAIVAASVFGLSLLGLA</sequence>
<keyword evidence="1" id="KW-0472">Membrane</keyword>
<dbReference type="InterPro" id="IPR009577">
    <property type="entry name" value="Sm_multidrug_ex"/>
</dbReference>
<reference evidence="3" key="1">
    <citation type="submission" date="2017-02" db="EMBL/GenBank/DDBJ databases">
        <title>Natronthermophilus aegyptiacus gen. nov.,sp. nov., an aerobic, extremely halophilic alkalithermophilic archaeon isolated from the athalassohaline Wadi An Natrun, Egypt.</title>
        <authorList>
            <person name="Zhao B."/>
        </authorList>
    </citation>
    <scope>NUCLEOTIDE SEQUENCE [LARGE SCALE GENOMIC DNA]</scope>
    <source>
        <strain evidence="3">JW/NM-HA 15</strain>
    </source>
</reference>
<evidence type="ECO:0000256" key="1">
    <source>
        <dbReference type="SAM" id="Phobius"/>
    </source>
</evidence>